<feature type="domain" description="Ice-binding protein C-terminal" evidence="1">
    <location>
        <begin position="419"/>
        <end position="441"/>
    </location>
</feature>
<sequence>MAWVCCLLMAAPATALVVEDHGPFSVSFYGAGDGGSDTGVVGDQDWTLQQRQDVAASVDIWASHITDTPGRQIQLHVFWSELDSYGTNVLGGSASRRTWDGNTIWNAGEYVWREGVNYASSVNFDTFVQLDITAAGVGGGWNFGSGNPAGNAIDFRSVISHELGHSLGFSDSYDASRKDFGWVGPPVRYAGLTEWDKFLIDSDGTTAPAGGGRARDFNATDDPVFWTGPLANDYYGQPVPIYAPDPFAQGSSMAHVDQASLSYALMSPWISTGQSLRDPIGVEWKMMQDMGWSVVFALGDFDEDGDIDSDDINLLCDNVGDPAFDVDGDNDADEDDLIYLVENLVELSDGSGRVGTQRGDFNLDGVVNATDLAIMKDTFGASGVGYAGGNANCDTVVNATDLAILKANFGFSAPTGGGVPEPATLGLLALASFALLKRQRRQLADRR</sequence>
<dbReference type="Gene3D" id="3.40.390.10">
    <property type="entry name" value="Collagenase (Catalytic Domain)"/>
    <property type="match status" value="1"/>
</dbReference>
<reference evidence="2" key="1">
    <citation type="journal article" date="2015" name="Nature">
        <title>Complex archaea that bridge the gap between prokaryotes and eukaryotes.</title>
        <authorList>
            <person name="Spang A."/>
            <person name="Saw J.H."/>
            <person name="Jorgensen S.L."/>
            <person name="Zaremba-Niedzwiedzka K."/>
            <person name="Martijn J."/>
            <person name="Lind A.E."/>
            <person name="van Eijk R."/>
            <person name="Schleper C."/>
            <person name="Guy L."/>
            <person name="Ettema T.J."/>
        </authorList>
    </citation>
    <scope>NUCLEOTIDE SEQUENCE</scope>
</reference>
<dbReference type="GO" id="GO:0000272">
    <property type="term" value="P:polysaccharide catabolic process"/>
    <property type="evidence" value="ECO:0007669"/>
    <property type="project" value="InterPro"/>
</dbReference>
<dbReference type="InterPro" id="IPR018247">
    <property type="entry name" value="EF_Hand_1_Ca_BS"/>
</dbReference>
<dbReference type="EMBL" id="LAZR01000061">
    <property type="protein sequence ID" value="KKN96989.1"/>
    <property type="molecule type" value="Genomic_DNA"/>
</dbReference>
<dbReference type="InterPro" id="IPR036439">
    <property type="entry name" value="Dockerin_dom_sf"/>
</dbReference>
<dbReference type="SUPFAM" id="SSF55486">
    <property type="entry name" value="Metalloproteases ('zincins'), catalytic domain"/>
    <property type="match status" value="2"/>
</dbReference>
<evidence type="ECO:0000313" key="2">
    <source>
        <dbReference type="EMBL" id="KKN96989.1"/>
    </source>
</evidence>
<evidence type="ECO:0000259" key="1">
    <source>
        <dbReference type="Pfam" id="PF07589"/>
    </source>
</evidence>
<comment type="caution">
    <text evidence="2">The sequence shown here is derived from an EMBL/GenBank/DDBJ whole genome shotgun (WGS) entry which is preliminary data.</text>
</comment>
<dbReference type="CDD" id="cd14256">
    <property type="entry name" value="Dockerin_I"/>
    <property type="match status" value="1"/>
</dbReference>
<dbReference type="SUPFAM" id="SSF63446">
    <property type="entry name" value="Type I dockerin domain"/>
    <property type="match status" value="1"/>
</dbReference>
<dbReference type="GO" id="GO:0004553">
    <property type="term" value="F:hydrolase activity, hydrolyzing O-glycosyl compounds"/>
    <property type="evidence" value="ECO:0007669"/>
    <property type="project" value="InterPro"/>
</dbReference>
<dbReference type="InterPro" id="IPR024079">
    <property type="entry name" value="MetalloPept_cat_dom_sf"/>
</dbReference>
<dbReference type="Pfam" id="PF07589">
    <property type="entry name" value="PEP-CTERM"/>
    <property type="match status" value="1"/>
</dbReference>
<dbReference type="NCBIfam" id="TIGR02595">
    <property type="entry name" value="PEP_CTERM"/>
    <property type="match status" value="1"/>
</dbReference>
<gene>
    <name evidence="2" type="ORF">LCGC14_0162400</name>
</gene>
<dbReference type="GO" id="GO:0008237">
    <property type="term" value="F:metallopeptidase activity"/>
    <property type="evidence" value="ECO:0007669"/>
    <property type="project" value="InterPro"/>
</dbReference>
<dbReference type="InterPro" id="IPR013424">
    <property type="entry name" value="Ice-binding_C"/>
</dbReference>
<dbReference type="InterPro" id="IPR002105">
    <property type="entry name" value="Dockerin_1_rpt"/>
</dbReference>
<dbReference type="Pfam" id="PF00404">
    <property type="entry name" value="Dockerin_1"/>
    <property type="match status" value="1"/>
</dbReference>
<accession>A0A0F9UZ16</accession>
<protein>
    <recommendedName>
        <fullName evidence="1">Ice-binding protein C-terminal domain-containing protein</fullName>
    </recommendedName>
</protein>
<proteinExistence type="predicted"/>
<dbReference type="Gene3D" id="1.10.1330.10">
    <property type="entry name" value="Dockerin domain"/>
    <property type="match status" value="1"/>
</dbReference>
<organism evidence="2">
    <name type="scientific">marine sediment metagenome</name>
    <dbReference type="NCBI Taxonomy" id="412755"/>
    <lineage>
        <taxon>unclassified sequences</taxon>
        <taxon>metagenomes</taxon>
        <taxon>ecological metagenomes</taxon>
    </lineage>
</organism>
<dbReference type="AlphaFoldDB" id="A0A0F9UZ16"/>
<dbReference type="PROSITE" id="PS00018">
    <property type="entry name" value="EF_HAND_1"/>
    <property type="match status" value="1"/>
</dbReference>
<name>A0A0F9UZ16_9ZZZZ</name>